<dbReference type="Pfam" id="PF13340">
    <property type="entry name" value="DUF4096"/>
    <property type="match status" value="1"/>
</dbReference>
<accession>A0A512C1W2</accession>
<dbReference type="AlphaFoldDB" id="A0A512C1W2"/>
<evidence type="ECO:0000313" key="3">
    <source>
        <dbReference type="Proteomes" id="UP000321085"/>
    </source>
</evidence>
<dbReference type="Proteomes" id="UP000321085">
    <property type="component" value="Unassembled WGS sequence"/>
</dbReference>
<proteinExistence type="predicted"/>
<dbReference type="PANTHER" id="PTHR30007">
    <property type="entry name" value="PHP DOMAIN PROTEIN"/>
    <property type="match status" value="1"/>
</dbReference>
<dbReference type="PANTHER" id="PTHR30007:SF0">
    <property type="entry name" value="TRANSPOSASE"/>
    <property type="match status" value="1"/>
</dbReference>
<reference evidence="2 3" key="1">
    <citation type="submission" date="2019-07" db="EMBL/GenBank/DDBJ databases">
        <title>Whole genome shotgun sequence of Microvirga aerophila NBRC 106136.</title>
        <authorList>
            <person name="Hosoyama A."/>
            <person name="Uohara A."/>
            <person name="Ohji S."/>
            <person name="Ichikawa N."/>
        </authorList>
    </citation>
    <scope>NUCLEOTIDE SEQUENCE [LARGE SCALE GENOMIC DNA]</scope>
    <source>
        <strain evidence="2 3">NBRC 106136</strain>
    </source>
</reference>
<protein>
    <recommendedName>
        <fullName evidence="1">Insertion element IS402-like domain-containing protein</fullName>
    </recommendedName>
</protein>
<feature type="domain" description="Insertion element IS402-like" evidence="1">
    <location>
        <begin position="22"/>
        <end position="91"/>
    </location>
</feature>
<dbReference type="InterPro" id="IPR025161">
    <property type="entry name" value="IS402-like_dom"/>
</dbReference>
<keyword evidence="3" id="KW-1185">Reference proteome</keyword>
<comment type="caution">
    <text evidence="2">The sequence shown here is derived from an EMBL/GenBank/DDBJ whole genome shotgun (WGS) entry which is preliminary data.</text>
</comment>
<evidence type="ECO:0000259" key="1">
    <source>
        <dbReference type="Pfam" id="PF13340"/>
    </source>
</evidence>
<organism evidence="2 3">
    <name type="scientific">Microvirga aerophila</name>
    <dbReference type="NCBI Taxonomy" id="670291"/>
    <lineage>
        <taxon>Bacteria</taxon>
        <taxon>Pseudomonadati</taxon>
        <taxon>Pseudomonadota</taxon>
        <taxon>Alphaproteobacteria</taxon>
        <taxon>Hyphomicrobiales</taxon>
        <taxon>Methylobacteriaceae</taxon>
        <taxon>Microvirga</taxon>
    </lineage>
</organism>
<evidence type="ECO:0000313" key="2">
    <source>
        <dbReference type="EMBL" id="GEO18201.1"/>
    </source>
</evidence>
<dbReference type="EMBL" id="BJYU01000164">
    <property type="protein sequence ID" value="GEO18201.1"/>
    <property type="molecule type" value="Genomic_DNA"/>
</dbReference>
<gene>
    <name evidence="2" type="ORF">MAE02_58970</name>
</gene>
<name>A0A512C1W2_9HYPH</name>
<sequence>MPWTEATRRHFRRDGLRYASNLTDAEWALIEPFMPAARRIGRPRITCLRAVVDAILYLASTGCQWRQLPREFPPYSTVQGYFYAWSRDGTLSGSITLLLPCPAREPDAKRAHPRA</sequence>